<dbReference type="GO" id="GO:0016567">
    <property type="term" value="P:protein ubiquitination"/>
    <property type="evidence" value="ECO:0007669"/>
    <property type="project" value="TreeGrafter"/>
</dbReference>
<dbReference type="GO" id="GO:0031464">
    <property type="term" value="C:Cul4A-RING E3 ubiquitin ligase complex"/>
    <property type="evidence" value="ECO:0007669"/>
    <property type="project" value="TreeGrafter"/>
</dbReference>
<feature type="transmembrane region" description="Helical" evidence="2">
    <location>
        <begin position="156"/>
        <end position="181"/>
    </location>
</feature>
<reference evidence="3" key="1">
    <citation type="submission" date="2021-01" db="EMBL/GenBank/DDBJ databases">
        <title>Adiantum capillus-veneris genome.</title>
        <authorList>
            <person name="Fang Y."/>
            <person name="Liao Q."/>
        </authorList>
    </citation>
    <scope>NUCLEOTIDE SEQUENCE</scope>
    <source>
        <strain evidence="3">H3</strain>
        <tissue evidence="3">Leaf</tissue>
    </source>
</reference>
<feature type="transmembrane region" description="Helical" evidence="2">
    <location>
        <begin position="25"/>
        <end position="46"/>
    </location>
</feature>
<keyword evidence="2" id="KW-0812">Transmembrane</keyword>
<dbReference type="Proteomes" id="UP000886520">
    <property type="component" value="Chromosome 9"/>
</dbReference>
<feature type="transmembrane region" description="Helical" evidence="2">
    <location>
        <begin position="124"/>
        <end position="144"/>
    </location>
</feature>
<dbReference type="EMBL" id="JABFUD020000009">
    <property type="protein sequence ID" value="KAI5075238.1"/>
    <property type="molecule type" value="Genomic_DNA"/>
</dbReference>
<feature type="transmembrane region" description="Helical" evidence="2">
    <location>
        <begin position="224"/>
        <end position="252"/>
    </location>
</feature>
<keyword evidence="4" id="KW-1185">Reference proteome</keyword>
<keyword evidence="2" id="KW-0472">Membrane</keyword>
<proteinExistence type="inferred from homology"/>
<feature type="transmembrane region" description="Helical" evidence="2">
    <location>
        <begin position="193"/>
        <end position="212"/>
    </location>
</feature>
<keyword evidence="2" id="KW-1133">Transmembrane helix</keyword>
<evidence type="ECO:0000313" key="4">
    <source>
        <dbReference type="Proteomes" id="UP000886520"/>
    </source>
</evidence>
<comment type="caution">
    <text evidence="3">The sequence shown here is derived from an EMBL/GenBank/DDBJ whole genome shotgun (WGS) entry which is preliminary data.</text>
</comment>
<dbReference type="PANTHER" id="PTHR14255">
    <property type="entry name" value="CEREBLON"/>
    <property type="match status" value="1"/>
</dbReference>
<protein>
    <submittedName>
        <fullName evidence="3">Uncharacterized protein</fullName>
    </submittedName>
</protein>
<comment type="similarity">
    <text evidence="1">Belongs to the 4-toluene sulfonate uptake permease (TSUP) (TC 2.A.102) family.</text>
</comment>
<sequence>MILGASISTIFYNLFQRHPTDDAPLVNYLLGFLLMPMMLLGISIGIKLNVMFPGWLITIILVTVTLVTSFRVLHKARNKWIDETNQKMSTQDEQSCDDCLKTPPHKKIHLKTISLKLGILKQNLSWMIAFMVLVWVVLVGLQVLQVQSRTCSQWYWVFNSLQVCSATSTFVMMFTSALAVIEYSFLHRFPLPYGLLLSFVAFTGGLVGQHAMQKLVKILGRPSIIIFLLCFLGLLCTTLLGGLGVKMAILYWKEGKQMGFTNLC</sequence>
<gene>
    <name evidence="3" type="ORF">GOP47_0009314</name>
</gene>
<dbReference type="PANTHER" id="PTHR14255:SF1">
    <property type="entry name" value="SULFITE EXPORTER TAUE_SAFE FAMILY PROTEIN 3"/>
    <property type="match status" value="1"/>
</dbReference>
<accession>A0A9D4UWC5</accession>
<evidence type="ECO:0000256" key="1">
    <source>
        <dbReference type="ARBA" id="ARBA00009142"/>
    </source>
</evidence>
<evidence type="ECO:0000256" key="2">
    <source>
        <dbReference type="SAM" id="Phobius"/>
    </source>
</evidence>
<dbReference type="AlphaFoldDB" id="A0A9D4UWC5"/>
<feature type="transmembrane region" description="Helical" evidence="2">
    <location>
        <begin position="52"/>
        <end position="73"/>
    </location>
</feature>
<organism evidence="3 4">
    <name type="scientific">Adiantum capillus-veneris</name>
    <name type="common">Maidenhair fern</name>
    <dbReference type="NCBI Taxonomy" id="13818"/>
    <lineage>
        <taxon>Eukaryota</taxon>
        <taxon>Viridiplantae</taxon>
        <taxon>Streptophyta</taxon>
        <taxon>Embryophyta</taxon>
        <taxon>Tracheophyta</taxon>
        <taxon>Polypodiopsida</taxon>
        <taxon>Polypodiidae</taxon>
        <taxon>Polypodiales</taxon>
        <taxon>Pteridineae</taxon>
        <taxon>Pteridaceae</taxon>
        <taxon>Vittarioideae</taxon>
        <taxon>Adiantum</taxon>
    </lineage>
</organism>
<evidence type="ECO:0000313" key="3">
    <source>
        <dbReference type="EMBL" id="KAI5075238.1"/>
    </source>
</evidence>
<dbReference type="OrthoDB" id="434519at2759"/>
<name>A0A9D4UWC5_ADICA</name>